<dbReference type="InterPro" id="IPR035952">
    <property type="entry name" value="Rhomboid-like_sf"/>
</dbReference>
<evidence type="ECO:0000313" key="7">
    <source>
        <dbReference type="EMBL" id="GAA3225512.1"/>
    </source>
</evidence>
<feature type="domain" description="Peptidase S54 rhomboid" evidence="6">
    <location>
        <begin position="64"/>
        <end position="197"/>
    </location>
</feature>
<feature type="transmembrane region" description="Helical" evidence="5">
    <location>
        <begin position="100"/>
        <end position="118"/>
    </location>
</feature>
<comment type="subcellular location">
    <subcellularLocation>
        <location evidence="1">Membrane</location>
        <topology evidence="1">Multi-pass membrane protein</topology>
    </subcellularLocation>
</comment>
<dbReference type="Proteomes" id="UP001501237">
    <property type="component" value="Unassembled WGS sequence"/>
</dbReference>
<keyword evidence="4 5" id="KW-0472">Membrane</keyword>
<organism evidence="7 8">
    <name type="scientific">Actinocorallia longicatena</name>
    <dbReference type="NCBI Taxonomy" id="111803"/>
    <lineage>
        <taxon>Bacteria</taxon>
        <taxon>Bacillati</taxon>
        <taxon>Actinomycetota</taxon>
        <taxon>Actinomycetes</taxon>
        <taxon>Streptosporangiales</taxon>
        <taxon>Thermomonosporaceae</taxon>
        <taxon>Actinocorallia</taxon>
    </lineage>
</organism>
<dbReference type="GO" id="GO:0008233">
    <property type="term" value="F:peptidase activity"/>
    <property type="evidence" value="ECO:0007669"/>
    <property type="project" value="UniProtKB-KW"/>
</dbReference>
<evidence type="ECO:0000256" key="3">
    <source>
        <dbReference type="ARBA" id="ARBA00022989"/>
    </source>
</evidence>
<dbReference type="PANTHER" id="PTHR43731">
    <property type="entry name" value="RHOMBOID PROTEASE"/>
    <property type="match status" value="1"/>
</dbReference>
<sequence length="213" mass="22683">MPASPRLRRFGDQAVGQASQALAALALIGLLLAVMWGLEILDYAMDGRLDQYGLEARNVDDLPDLFTSPFLHFGFDHLIGNTVPFAVLGFIAAVRGVGKFVAMNLLVIILGGLGEWLISPPNTLTLGASGLVFGYFGYLVGRGIFERHLVDALLAVAVGVLYGGILYGVLPTDLPISWQGHLCGLIAGFLSAYVLRRRKRNLPAAPSVPGLPG</sequence>
<proteinExistence type="predicted"/>
<feature type="transmembrane region" description="Helical" evidence="5">
    <location>
        <begin position="21"/>
        <end position="38"/>
    </location>
</feature>
<evidence type="ECO:0000313" key="8">
    <source>
        <dbReference type="Proteomes" id="UP001501237"/>
    </source>
</evidence>
<gene>
    <name evidence="7" type="ORF">GCM10010468_53210</name>
</gene>
<feature type="transmembrane region" description="Helical" evidence="5">
    <location>
        <begin position="152"/>
        <end position="170"/>
    </location>
</feature>
<keyword evidence="8" id="KW-1185">Reference proteome</keyword>
<dbReference type="SUPFAM" id="SSF144091">
    <property type="entry name" value="Rhomboid-like"/>
    <property type="match status" value="1"/>
</dbReference>
<protein>
    <submittedName>
        <fullName evidence="7">Rhomboid family intramembrane serine protease</fullName>
    </submittedName>
</protein>
<dbReference type="RefSeq" id="WP_344833370.1">
    <property type="nucleotide sequence ID" value="NZ_BAAAUV010000015.1"/>
</dbReference>
<feature type="transmembrane region" description="Helical" evidence="5">
    <location>
        <begin position="70"/>
        <end position="93"/>
    </location>
</feature>
<dbReference type="PANTHER" id="PTHR43731:SF9">
    <property type="entry name" value="SLR1461 PROTEIN"/>
    <property type="match status" value="1"/>
</dbReference>
<feature type="transmembrane region" description="Helical" evidence="5">
    <location>
        <begin position="176"/>
        <end position="195"/>
    </location>
</feature>
<dbReference type="InterPro" id="IPR022764">
    <property type="entry name" value="Peptidase_S54_rhomboid_dom"/>
</dbReference>
<accession>A0ABP6QF11</accession>
<reference evidence="8" key="1">
    <citation type="journal article" date="2019" name="Int. J. Syst. Evol. Microbiol.">
        <title>The Global Catalogue of Microorganisms (GCM) 10K type strain sequencing project: providing services to taxonomists for standard genome sequencing and annotation.</title>
        <authorList>
            <consortium name="The Broad Institute Genomics Platform"/>
            <consortium name="The Broad Institute Genome Sequencing Center for Infectious Disease"/>
            <person name="Wu L."/>
            <person name="Ma J."/>
        </authorList>
    </citation>
    <scope>NUCLEOTIDE SEQUENCE [LARGE SCALE GENOMIC DNA]</scope>
    <source>
        <strain evidence="8">JCM 9377</strain>
    </source>
</reference>
<dbReference type="InterPro" id="IPR050925">
    <property type="entry name" value="Rhomboid_protease_S54"/>
</dbReference>
<evidence type="ECO:0000256" key="2">
    <source>
        <dbReference type="ARBA" id="ARBA00022692"/>
    </source>
</evidence>
<feature type="transmembrane region" description="Helical" evidence="5">
    <location>
        <begin position="124"/>
        <end position="145"/>
    </location>
</feature>
<evidence type="ECO:0000259" key="6">
    <source>
        <dbReference type="Pfam" id="PF01694"/>
    </source>
</evidence>
<keyword evidence="3 5" id="KW-1133">Transmembrane helix</keyword>
<dbReference type="GO" id="GO:0006508">
    <property type="term" value="P:proteolysis"/>
    <property type="evidence" value="ECO:0007669"/>
    <property type="project" value="UniProtKB-KW"/>
</dbReference>
<keyword evidence="7" id="KW-0378">Hydrolase</keyword>
<dbReference type="EMBL" id="BAAAUV010000015">
    <property type="protein sequence ID" value="GAA3225512.1"/>
    <property type="molecule type" value="Genomic_DNA"/>
</dbReference>
<evidence type="ECO:0000256" key="5">
    <source>
        <dbReference type="SAM" id="Phobius"/>
    </source>
</evidence>
<evidence type="ECO:0000256" key="4">
    <source>
        <dbReference type="ARBA" id="ARBA00023136"/>
    </source>
</evidence>
<evidence type="ECO:0000256" key="1">
    <source>
        <dbReference type="ARBA" id="ARBA00004141"/>
    </source>
</evidence>
<dbReference type="Pfam" id="PF01694">
    <property type="entry name" value="Rhomboid"/>
    <property type="match status" value="1"/>
</dbReference>
<name>A0ABP6QF11_9ACTN</name>
<dbReference type="Gene3D" id="1.20.1540.10">
    <property type="entry name" value="Rhomboid-like"/>
    <property type="match status" value="1"/>
</dbReference>
<keyword evidence="2 5" id="KW-0812">Transmembrane</keyword>
<comment type="caution">
    <text evidence="7">The sequence shown here is derived from an EMBL/GenBank/DDBJ whole genome shotgun (WGS) entry which is preliminary data.</text>
</comment>
<keyword evidence="7" id="KW-0645">Protease</keyword>